<protein>
    <recommendedName>
        <fullName evidence="3">PAS domain-containing protein</fullName>
    </recommendedName>
</protein>
<name>A0A7K1KS22_9BACT</name>
<gene>
    <name evidence="1" type="ORF">GKC30_14580</name>
</gene>
<reference evidence="1 2" key="1">
    <citation type="submission" date="2019-11" db="EMBL/GenBank/DDBJ databases">
        <title>Pseudodesulfovibrio alkaliphilus, sp. nov., an alkaliphilic sulfate-reducing bacteria from mud volcano of Taman peninsula, Russia.</title>
        <authorList>
            <person name="Frolova A."/>
            <person name="Merkel A.Y."/>
            <person name="Slobodkin A.I."/>
        </authorList>
    </citation>
    <scope>NUCLEOTIDE SEQUENCE [LARGE SCALE GENOMIC DNA]</scope>
    <source>
        <strain evidence="1 2">F-1</strain>
    </source>
</reference>
<dbReference type="EMBL" id="WODC01000015">
    <property type="protein sequence ID" value="MUM78858.1"/>
    <property type="molecule type" value="Genomic_DNA"/>
</dbReference>
<evidence type="ECO:0008006" key="3">
    <source>
        <dbReference type="Google" id="ProtNLM"/>
    </source>
</evidence>
<proteinExistence type="predicted"/>
<evidence type="ECO:0000313" key="1">
    <source>
        <dbReference type="EMBL" id="MUM78858.1"/>
    </source>
</evidence>
<dbReference type="AlphaFoldDB" id="A0A7K1KS22"/>
<dbReference type="Proteomes" id="UP000461162">
    <property type="component" value="Unassembled WGS sequence"/>
</dbReference>
<organism evidence="1 2">
    <name type="scientific">Pseudodesulfovibrio alkaliphilus</name>
    <dbReference type="NCBI Taxonomy" id="2661613"/>
    <lineage>
        <taxon>Bacteria</taxon>
        <taxon>Pseudomonadati</taxon>
        <taxon>Thermodesulfobacteriota</taxon>
        <taxon>Desulfovibrionia</taxon>
        <taxon>Desulfovibrionales</taxon>
        <taxon>Desulfovibrionaceae</taxon>
    </lineage>
</organism>
<comment type="caution">
    <text evidence="1">The sequence shown here is derived from an EMBL/GenBank/DDBJ whole genome shotgun (WGS) entry which is preliminary data.</text>
</comment>
<accession>A0A7K1KS22</accession>
<keyword evidence="2" id="KW-1185">Reference proteome</keyword>
<sequence length="320" mass="35979">MWLKLTGAVNSSDPRYYYGYLLDVGDTVDVIRYIEKNEAASRLRIDNVPTPVLLVNHQSLRLRQVNAAARSQFGLARTTKGRLPLLTEVFPKANDATFEAILNALPGQPWAGRLDFNTIQGEPFKANTYLKWILWKQTAIIRISISQNVDETNREHVQNAETNFRDAPNLAAILGQALEHPDIHKCCNAIMISHVHPRANKVFVTGAGAPLADMPPCEEFSYRGTIAEDIDRFNLDHLVVDETMDSIKPIDWALFIPRGIRSYFAKPFYQGKTLRTVLILCSTEPNRFVGLQADSFDSVLRPLNKAARTLRSECGKRNGS</sequence>
<dbReference type="RefSeq" id="WP_155935709.1">
    <property type="nucleotide sequence ID" value="NZ_WODC01000015.1"/>
</dbReference>
<evidence type="ECO:0000313" key="2">
    <source>
        <dbReference type="Proteomes" id="UP000461162"/>
    </source>
</evidence>